<evidence type="ECO:0000313" key="2">
    <source>
        <dbReference type="Proteomes" id="UP000694892"/>
    </source>
</evidence>
<evidence type="ECO:0000313" key="1">
    <source>
        <dbReference type="EMBL" id="OCT79021.1"/>
    </source>
</evidence>
<name>A0A974HIP1_XENLA</name>
<proteinExistence type="predicted"/>
<reference evidence="2" key="1">
    <citation type="journal article" date="2016" name="Nature">
        <title>Genome evolution in the allotetraploid frog Xenopus laevis.</title>
        <authorList>
            <person name="Session A.M."/>
            <person name="Uno Y."/>
            <person name="Kwon T."/>
            <person name="Chapman J.A."/>
            <person name="Toyoda A."/>
            <person name="Takahashi S."/>
            <person name="Fukui A."/>
            <person name="Hikosaka A."/>
            <person name="Suzuki A."/>
            <person name="Kondo M."/>
            <person name="van Heeringen S.J."/>
            <person name="Quigley I."/>
            <person name="Heinz S."/>
            <person name="Ogino H."/>
            <person name="Ochi H."/>
            <person name="Hellsten U."/>
            <person name="Lyons J.B."/>
            <person name="Simakov O."/>
            <person name="Putnam N."/>
            <person name="Stites J."/>
            <person name="Kuroki Y."/>
            <person name="Tanaka T."/>
            <person name="Michiue T."/>
            <person name="Watanabe M."/>
            <person name="Bogdanovic O."/>
            <person name="Lister R."/>
            <person name="Georgiou G."/>
            <person name="Paranjpe S.S."/>
            <person name="van Kruijsbergen I."/>
            <person name="Shu S."/>
            <person name="Carlson J."/>
            <person name="Kinoshita T."/>
            <person name="Ohta Y."/>
            <person name="Mawaribuchi S."/>
            <person name="Jenkins J."/>
            <person name="Grimwood J."/>
            <person name="Schmutz J."/>
            <person name="Mitros T."/>
            <person name="Mozaffari S.V."/>
            <person name="Suzuki Y."/>
            <person name="Haramoto Y."/>
            <person name="Yamamoto T.S."/>
            <person name="Takagi C."/>
            <person name="Heald R."/>
            <person name="Miller K."/>
            <person name="Haudenschild C."/>
            <person name="Kitzman J."/>
            <person name="Nakayama T."/>
            <person name="Izutsu Y."/>
            <person name="Robert J."/>
            <person name="Fortriede J."/>
            <person name="Burns K."/>
            <person name="Lotay V."/>
            <person name="Karimi K."/>
            <person name="Yasuoka Y."/>
            <person name="Dichmann D.S."/>
            <person name="Flajnik M.F."/>
            <person name="Houston D.W."/>
            <person name="Shendure J."/>
            <person name="DuPasquier L."/>
            <person name="Vize P.D."/>
            <person name="Zorn A.M."/>
            <person name="Ito M."/>
            <person name="Marcotte E.M."/>
            <person name="Wallingford J.B."/>
            <person name="Ito Y."/>
            <person name="Asashima M."/>
            <person name="Ueno N."/>
            <person name="Matsuda Y."/>
            <person name="Veenstra G.J."/>
            <person name="Fujiyama A."/>
            <person name="Harland R.M."/>
            <person name="Taira M."/>
            <person name="Rokhsar D.S."/>
        </authorList>
    </citation>
    <scope>NUCLEOTIDE SEQUENCE [LARGE SCALE GENOMIC DNA]</scope>
    <source>
        <strain evidence="2">J</strain>
    </source>
</reference>
<accession>A0A974HIP1</accession>
<protein>
    <submittedName>
        <fullName evidence="1">Uncharacterized protein</fullName>
    </submittedName>
</protein>
<organism evidence="1 2">
    <name type="scientific">Xenopus laevis</name>
    <name type="common">African clawed frog</name>
    <dbReference type="NCBI Taxonomy" id="8355"/>
    <lineage>
        <taxon>Eukaryota</taxon>
        <taxon>Metazoa</taxon>
        <taxon>Chordata</taxon>
        <taxon>Craniata</taxon>
        <taxon>Vertebrata</taxon>
        <taxon>Euteleostomi</taxon>
        <taxon>Amphibia</taxon>
        <taxon>Batrachia</taxon>
        <taxon>Anura</taxon>
        <taxon>Pipoidea</taxon>
        <taxon>Pipidae</taxon>
        <taxon>Xenopodinae</taxon>
        <taxon>Xenopus</taxon>
        <taxon>Xenopus</taxon>
    </lineage>
</organism>
<dbReference type="EMBL" id="CM004475">
    <property type="protein sequence ID" value="OCT79021.1"/>
    <property type="molecule type" value="Genomic_DNA"/>
</dbReference>
<sequence length="81" mass="9139">MIQFLLLRALGAANNMNNRSERKWSSTGLQIQELAKSSDPGSSGSAPQRSWKLHYRTFLNNRCIHVTIAELCIYCIDVLSI</sequence>
<dbReference type="AlphaFoldDB" id="A0A974HIP1"/>
<gene>
    <name evidence="1" type="ORF">XELAEV_18030117mg</name>
</gene>
<dbReference type="Proteomes" id="UP000694892">
    <property type="component" value="Chromosome 5S"/>
</dbReference>